<keyword evidence="11 18" id="KW-0413">Isomerase</keyword>
<evidence type="ECO:0000256" key="13">
    <source>
        <dbReference type="ARBA" id="ARBA00023268"/>
    </source>
</evidence>
<dbReference type="GO" id="GO:0005524">
    <property type="term" value="F:ATP binding"/>
    <property type="evidence" value="ECO:0007669"/>
    <property type="project" value="UniProtKB-UniRule"/>
</dbReference>
<dbReference type="GO" id="GO:0016301">
    <property type="term" value="F:kinase activity"/>
    <property type="evidence" value="ECO:0007669"/>
    <property type="project" value="UniProtKB-KW"/>
</dbReference>
<comment type="function">
    <text evidence="17">Catalyzes the dehydration of the S-form of NAD(P)HX at the expense of ADP, which is converted to AMP. Together with NAD(P)HX epimerase, which catalyzes the epimerization of the S- and R-forms, the enzyme allows the repair of both epimers of NAD(P)HX, a damaged form of NAD(P)H that is a result of enzymatic or heat-dependent hydration.</text>
</comment>
<dbReference type="PANTHER" id="PTHR12592:SF0">
    <property type="entry name" value="ATP-DEPENDENT (S)-NAD(P)H-HYDRATE DEHYDRATASE"/>
    <property type="match status" value="1"/>
</dbReference>
<dbReference type="SUPFAM" id="SSF53613">
    <property type="entry name" value="Ribokinase-like"/>
    <property type="match status" value="1"/>
</dbReference>
<comment type="similarity">
    <text evidence="4 19">In the C-terminal section; belongs to the NnrD/CARKD family.</text>
</comment>
<evidence type="ECO:0000256" key="7">
    <source>
        <dbReference type="ARBA" id="ARBA00022840"/>
    </source>
</evidence>
<evidence type="ECO:0000256" key="12">
    <source>
        <dbReference type="ARBA" id="ARBA00023239"/>
    </source>
</evidence>
<evidence type="ECO:0000256" key="8">
    <source>
        <dbReference type="ARBA" id="ARBA00022857"/>
    </source>
</evidence>
<keyword evidence="10 17" id="KW-0520">NAD</keyword>
<evidence type="ECO:0000256" key="11">
    <source>
        <dbReference type="ARBA" id="ARBA00023235"/>
    </source>
</evidence>
<dbReference type="InterPro" id="IPR000631">
    <property type="entry name" value="CARKD"/>
</dbReference>
<evidence type="ECO:0000256" key="2">
    <source>
        <dbReference type="ARBA" id="ARBA00000909"/>
    </source>
</evidence>
<dbReference type="Gene3D" id="3.40.1190.20">
    <property type="match status" value="1"/>
</dbReference>
<dbReference type="PROSITE" id="PS01049">
    <property type="entry name" value="YJEF_C_1"/>
    <property type="match status" value="1"/>
</dbReference>
<feature type="binding site" evidence="17">
    <location>
        <begin position="403"/>
        <end position="407"/>
    </location>
    <ligand>
        <name>AMP</name>
        <dbReference type="ChEBI" id="CHEBI:456215"/>
    </ligand>
</feature>
<dbReference type="EC" id="5.1.99.6" evidence="19"/>
<organism evidence="23 24">
    <name type="scientific">Parapedobacter composti</name>
    <dbReference type="NCBI Taxonomy" id="623281"/>
    <lineage>
        <taxon>Bacteria</taxon>
        <taxon>Pseudomonadati</taxon>
        <taxon>Bacteroidota</taxon>
        <taxon>Sphingobacteriia</taxon>
        <taxon>Sphingobacteriales</taxon>
        <taxon>Sphingobacteriaceae</taxon>
        <taxon>Parapedobacter</taxon>
    </lineage>
</organism>
<evidence type="ECO:0000259" key="20">
    <source>
        <dbReference type="PROSITE" id="PS50206"/>
    </source>
</evidence>
<dbReference type="NCBIfam" id="TIGR00196">
    <property type="entry name" value="yjeF_cterm"/>
    <property type="match status" value="1"/>
</dbReference>
<dbReference type="InterPro" id="IPR001763">
    <property type="entry name" value="Rhodanese-like_dom"/>
</dbReference>
<evidence type="ECO:0000256" key="9">
    <source>
        <dbReference type="ARBA" id="ARBA00022958"/>
    </source>
</evidence>
<keyword evidence="7 17" id="KW-0067">ATP-binding</keyword>
<comment type="similarity">
    <text evidence="18">Belongs to the NnrE/AIBP family.</text>
</comment>
<protein>
    <recommendedName>
        <fullName evidence="19">Bifunctional NAD(P)H-hydrate repair enzyme</fullName>
    </recommendedName>
    <alternativeName>
        <fullName evidence="19">Nicotinamide nucleotide repair protein</fullName>
    </alternativeName>
    <domain>
        <recommendedName>
            <fullName evidence="19">ADP-dependent (S)-NAD(P)H-hydrate dehydratase</fullName>
            <ecNumber evidence="19">4.2.1.136</ecNumber>
        </recommendedName>
        <alternativeName>
            <fullName evidence="19">ADP-dependent NAD(P)HX dehydratase</fullName>
        </alternativeName>
    </domain>
    <domain>
        <recommendedName>
            <fullName evidence="19">NAD(P)H-hydrate epimerase</fullName>
            <ecNumber evidence="19">5.1.99.6</ecNumber>
        </recommendedName>
    </domain>
</protein>
<feature type="binding site" evidence="18">
    <location>
        <begin position="131"/>
        <end position="137"/>
    </location>
    <ligand>
        <name>(6S)-NADPHX</name>
        <dbReference type="ChEBI" id="CHEBI:64076"/>
    </ligand>
</feature>
<dbReference type="GO" id="GO:0046872">
    <property type="term" value="F:metal ion binding"/>
    <property type="evidence" value="ECO:0007669"/>
    <property type="project" value="UniProtKB-UniRule"/>
</dbReference>
<comment type="caution">
    <text evidence="18">Lacks conserved residue(s) required for the propagation of feature annotation.</text>
</comment>
<sequence length="496" mass="53954">MKNILTSEQMREADRHTIATEPIASVDLMERAALAFVKAFMQLHRDKNVSILICCGTGNNGGDGLAVARLLQQHGYDNVTVWIARFASRQSTDFATNLAKLHYCPIPVSEFFPSDEFPAVTQSILIDALLGSGLNKLLDGDWLRLVQHLNAARIPSIAVDIPTGLPADGIVPSTAQMLYAREAITFQRPKLSFFFPESAKAMDKFHVVDIGLDEVFIENLPADFKLVEASDIRGILRGRKRFSHKGTYGHALIIAGNTHTMGAALLCAGASVYSGAGLTTACIPAEGLLALNARYPEVMYTPRETLAENWEDADAVAVGPGLGLTVDLQHMLEYPAKPLVLDADALTLLARNKSLMKKLPPNSVLTPHMKEFDRLFGEHSNWWDRVNTARRRAVQHQTVIVLKNQYTFMIMPDGQVYINPTGNPAMASGGMGDVLTGMLTAFLAQGYPPQEATILACYMHGSAGDRLAAEGMAVIPATELIAAIPVTWDAIVQSNC</sequence>
<feature type="domain" description="YjeF C-terminal" evidence="21">
    <location>
        <begin position="228"/>
        <end position="491"/>
    </location>
</feature>
<dbReference type="PANTHER" id="PTHR12592">
    <property type="entry name" value="ATP-DEPENDENT (S)-NAD(P)H-HYDRATE DEHYDRATASE FAMILY MEMBER"/>
    <property type="match status" value="1"/>
</dbReference>
<dbReference type="InterPro" id="IPR030677">
    <property type="entry name" value="Nnr"/>
</dbReference>
<evidence type="ECO:0000256" key="1">
    <source>
        <dbReference type="ARBA" id="ARBA00000013"/>
    </source>
</evidence>
<evidence type="ECO:0000256" key="14">
    <source>
        <dbReference type="ARBA" id="ARBA00025153"/>
    </source>
</evidence>
<evidence type="ECO:0000256" key="18">
    <source>
        <dbReference type="HAMAP-Rule" id="MF_01966"/>
    </source>
</evidence>
<feature type="binding site" evidence="18">
    <location>
        <position position="60"/>
    </location>
    <ligand>
        <name>K(+)</name>
        <dbReference type="ChEBI" id="CHEBI:29103"/>
    </ligand>
</feature>
<evidence type="ECO:0000256" key="17">
    <source>
        <dbReference type="HAMAP-Rule" id="MF_01965"/>
    </source>
</evidence>
<dbReference type="HAMAP" id="MF_01965">
    <property type="entry name" value="NADHX_dehydratase"/>
    <property type="match status" value="1"/>
</dbReference>
<dbReference type="GO" id="GO:0046496">
    <property type="term" value="P:nicotinamide nucleotide metabolic process"/>
    <property type="evidence" value="ECO:0007669"/>
    <property type="project" value="UniProtKB-UniRule"/>
</dbReference>
<dbReference type="RefSeq" id="WP_090970311.1">
    <property type="nucleotide sequence ID" value="NZ_FOLL01000001.1"/>
</dbReference>
<dbReference type="PROSITE" id="PS51383">
    <property type="entry name" value="YJEF_C_3"/>
    <property type="match status" value="1"/>
</dbReference>
<keyword evidence="23" id="KW-0808">Transferase</keyword>
<comment type="catalytic activity">
    <reaction evidence="15 17 19">
        <text>(6S)-NADHX + ADP = AMP + phosphate + NADH + H(+)</text>
        <dbReference type="Rhea" id="RHEA:32223"/>
        <dbReference type="ChEBI" id="CHEBI:15378"/>
        <dbReference type="ChEBI" id="CHEBI:43474"/>
        <dbReference type="ChEBI" id="CHEBI:57945"/>
        <dbReference type="ChEBI" id="CHEBI:64074"/>
        <dbReference type="ChEBI" id="CHEBI:456215"/>
        <dbReference type="ChEBI" id="CHEBI:456216"/>
        <dbReference type="EC" id="4.2.1.136"/>
    </reaction>
</comment>
<evidence type="ECO:0000313" key="24">
    <source>
        <dbReference type="Proteomes" id="UP000199577"/>
    </source>
</evidence>
<accession>A0A1I1E3F9</accession>
<feature type="binding site" evidence="18">
    <location>
        <position position="163"/>
    </location>
    <ligand>
        <name>K(+)</name>
        <dbReference type="ChEBI" id="CHEBI:29103"/>
    </ligand>
</feature>
<keyword evidence="24" id="KW-1185">Reference proteome</keyword>
<dbReference type="NCBIfam" id="TIGR00197">
    <property type="entry name" value="yjeF_nterm"/>
    <property type="match status" value="1"/>
</dbReference>
<dbReference type="InterPro" id="IPR029056">
    <property type="entry name" value="Ribokinase-like"/>
</dbReference>
<gene>
    <name evidence="18" type="primary">nnrE</name>
    <name evidence="17" type="synonym">nnrD</name>
    <name evidence="23" type="ORF">SAMN05421747_101294</name>
</gene>
<dbReference type="EC" id="4.2.1.136" evidence="19"/>
<feature type="domain" description="YjeF N-terminal" evidence="22">
    <location>
        <begin position="10"/>
        <end position="218"/>
    </location>
</feature>
<evidence type="ECO:0000256" key="3">
    <source>
        <dbReference type="ARBA" id="ARBA00006001"/>
    </source>
</evidence>
<evidence type="ECO:0000259" key="21">
    <source>
        <dbReference type="PROSITE" id="PS51383"/>
    </source>
</evidence>
<comment type="similarity">
    <text evidence="17">Belongs to the NnrD/CARKD family.</text>
</comment>
<dbReference type="GO" id="GO:0110051">
    <property type="term" value="P:metabolite repair"/>
    <property type="evidence" value="ECO:0007669"/>
    <property type="project" value="TreeGrafter"/>
</dbReference>
<dbReference type="Pfam" id="PF01256">
    <property type="entry name" value="Carb_kinase"/>
    <property type="match status" value="1"/>
</dbReference>
<evidence type="ECO:0000313" key="23">
    <source>
        <dbReference type="EMBL" id="SFB81644.1"/>
    </source>
</evidence>
<evidence type="ECO:0000256" key="4">
    <source>
        <dbReference type="ARBA" id="ARBA00009524"/>
    </source>
</evidence>
<evidence type="ECO:0000259" key="22">
    <source>
        <dbReference type="PROSITE" id="PS51385"/>
    </source>
</evidence>
<comment type="similarity">
    <text evidence="3 19">In the N-terminal section; belongs to the NnrE/AIBP family.</text>
</comment>
<keyword evidence="8 17" id="KW-0521">NADP</keyword>
<dbReference type="HAMAP" id="MF_01966">
    <property type="entry name" value="NADHX_epimerase"/>
    <property type="match status" value="1"/>
</dbReference>
<feature type="binding site" evidence="17">
    <location>
        <position position="321"/>
    </location>
    <ligand>
        <name>(6S)-NADPHX</name>
        <dbReference type="ChEBI" id="CHEBI:64076"/>
    </ligand>
</feature>
<comment type="catalytic activity">
    <reaction evidence="2 18 19">
        <text>(6R)-NADPHX = (6S)-NADPHX</text>
        <dbReference type="Rhea" id="RHEA:32227"/>
        <dbReference type="ChEBI" id="CHEBI:64076"/>
        <dbReference type="ChEBI" id="CHEBI:64077"/>
        <dbReference type="EC" id="5.1.99.6"/>
    </reaction>
</comment>
<dbReference type="PROSITE" id="PS50206">
    <property type="entry name" value="RHODANESE_3"/>
    <property type="match status" value="1"/>
</dbReference>
<evidence type="ECO:0000256" key="19">
    <source>
        <dbReference type="PIRNR" id="PIRNR017184"/>
    </source>
</evidence>
<name>A0A1I1E3F9_9SPHI</name>
<evidence type="ECO:0000256" key="16">
    <source>
        <dbReference type="ARBA" id="ARBA00049209"/>
    </source>
</evidence>
<dbReference type="InterPro" id="IPR017953">
    <property type="entry name" value="Carbohydrate_kinase_pred_CS"/>
</dbReference>
<comment type="subunit">
    <text evidence="17">Homotetramer.</text>
</comment>
<dbReference type="Proteomes" id="UP000199577">
    <property type="component" value="Unassembled WGS sequence"/>
</dbReference>
<feature type="binding site" evidence="18">
    <location>
        <begin position="59"/>
        <end position="63"/>
    </location>
    <ligand>
        <name>(6S)-NADPHX</name>
        <dbReference type="ChEBI" id="CHEBI:64076"/>
    </ligand>
</feature>
<dbReference type="Gene3D" id="3.40.50.10260">
    <property type="entry name" value="YjeF N-terminal domain"/>
    <property type="match status" value="1"/>
</dbReference>
<dbReference type="OrthoDB" id="9806925at2"/>
<keyword evidence="12 17" id="KW-0456">Lyase</keyword>
<keyword evidence="13" id="KW-0511">Multifunctional enzyme</keyword>
<keyword evidence="23" id="KW-0418">Kinase</keyword>
<keyword evidence="6 17" id="KW-0547">Nucleotide-binding</keyword>
<dbReference type="PROSITE" id="PS01050">
    <property type="entry name" value="YJEF_C_2"/>
    <property type="match status" value="1"/>
</dbReference>
<dbReference type="GO" id="GO:0052855">
    <property type="term" value="F:ADP-dependent NAD(P)H-hydrate dehydratase activity"/>
    <property type="evidence" value="ECO:0007669"/>
    <property type="project" value="UniProtKB-UniRule"/>
</dbReference>
<evidence type="ECO:0000256" key="15">
    <source>
        <dbReference type="ARBA" id="ARBA00048238"/>
    </source>
</evidence>
<keyword evidence="9 18" id="KW-0630">Potassium</keyword>
<comment type="catalytic activity">
    <reaction evidence="1 18 19">
        <text>(6R)-NADHX = (6S)-NADHX</text>
        <dbReference type="Rhea" id="RHEA:32215"/>
        <dbReference type="ChEBI" id="CHEBI:64074"/>
        <dbReference type="ChEBI" id="CHEBI:64075"/>
        <dbReference type="EC" id="5.1.99.6"/>
    </reaction>
</comment>
<evidence type="ECO:0000256" key="5">
    <source>
        <dbReference type="ARBA" id="ARBA00022723"/>
    </source>
</evidence>
<reference evidence="23 24" key="1">
    <citation type="submission" date="2016-10" db="EMBL/GenBank/DDBJ databases">
        <authorList>
            <person name="de Groot N.N."/>
        </authorList>
    </citation>
    <scope>NUCLEOTIDE SEQUENCE [LARGE SCALE GENOMIC DNA]</scope>
    <source>
        <strain evidence="23 24">DSM 22900</strain>
    </source>
</reference>
<dbReference type="Pfam" id="PF03853">
    <property type="entry name" value="YjeF_N"/>
    <property type="match status" value="1"/>
</dbReference>
<dbReference type="EMBL" id="FOLL01000001">
    <property type="protein sequence ID" value="SFB81644.1"/>
    <property type="molecule type" value="Genomic_DNA"/>
</dbReference>
<dbReference type="CDD" id="cd01171">
    <property type="entry name" value="YXKO-related"/>
    <property type="match status" value="1"/>
</dbReference>
<evidence type="ECO:0000256" key="10">
    <source>
        <dbReference type="ARBA" id="ARBA00023027"/>
    </source>
</evidence>
<feature type="binding site" evidence="18">
    <location>
        <position position="127"/>
    </location>
    <ligand>
        <name>K(+)</name>
        <dbReference type="ChEBI" id="CHEBI:29103"/>
    </ligand>
</feature>
<feature type="binding site" evidence="17">
    <location>
        <position position="433"/>
    </location>
    <ligand>
        <name>(6S)-NADPHX</name>
        <dbReference type="ChEBI" id="CHEBI:64076"/>
    </ligand>
</feature>
<comment type="cofactor">
    <cofactor evidence="17">
        <name>Mg(2+)</name>
        <dbReference type="ChEBI" id="CHEBI:18420"/>
    </cofactor>
</comment>
<keyword evidence="5 18" id="KW-0479">Metal-binding</keyword>
<comment type="catalytic activity">
    <reaction evidence="16 17 19">
        <text>(6S)-NADPHX + ADP = AMP + phosphate + NADPH + H(+)</text>
        <dbReference type="Rhea" id="RHEA:32235"/>
        <dbReference type="ChEBI" id="CHEBI:15378"/>
        <dbReference type="ChEBI" id="CHEBI:43474"/>
        <dbReference type="ChEBI" id="CHEBI:57783"/>
        <dbReference type="ChEBI" id="CHEBI:64076"/>
        <dbReference type="ChEBI" id="CHEBI:456215"/>
        <dbReference type="ChEBI" id="CHEBI:456216"/>
        <dbReference type="EC" id="4.2.1.136"/>
    </reaction>
</comment>
<dbReference type="PIRSF" id="PIRSF017184">
    <property type="entry name" value="Nnr"/>
    <property type="match status" value="1"/>
</dbReference>
<dbReference type="PROSITE" id="PS51385">
    <property type="entry name" value="YJEF_N"/>
    <property type="match status" value="1"/>
</dbReference>
<comment type="cofactor">
    <cofactor evidence="18 19">
        <name>K(+)</name>
        <dbReference type="ChEBI" id="CHEBI:29103"/>
    </cofactor>
    <text evidence="18 19">Binds 1 potassium ion per subunit.</text>
</comment>
<dbReference type="AlphaFoldDB" id="A0A1I1E3F9"/>
<dbReference type="InterPro" id="IPR004443">
    <property type="entry name" value="YjeF_N_dom"/>
</dbReference>
<dbReference type="SUPFAM" id="SSF64153">
    <property type="entry name" value="YjeF N-terminal domain-like"/>
    <property type="match status" value="1"/>
</dbReference>
<comment type="function">
    <text evidence="18">Catalyzes the epimerization of the S- and R-forms of NAD(P)HX, a damaged form of NAD(P)H that is a result of enzymatic or heat-dependent hydration. This is a prerequisite for the S-specific NAD(P)H-hydrate dehydratase to allow the repair of both epimers of NAD(P)HX.</text>
</comment>
<feature type="domain" description="Rhodanese" evidence="20">
    <location>
        <begin position="35"/>
        <end position="91"/>
    </location>
</feature>
<dbReference type="STRING" id="623281.SAMN05421747_101294"/>
<evidence type="ECO:0000256" key="6">
    <source>
        <dbReference type="ARBA" id="ARBA00022741"/>
    </source>
</evidence>
<feature type="binding site" evidence="18">
    <location>
        <position position="160"/>
    </location>
    <ligand>
        <name>(6S)-NADPHX</name>
        <dbReference type="ChEBI" id="CHEBI:64076"/>
    </ligand>
</feature>
<comment type="function">
    <text evidence="14 19">Bifunctional enzyme that catalyzes the epimerization of the S- and R-forms of NAD(P)HX and the dehydration of the S-form of NAD(P)HX at the expense of ADP, which is converted to AMP. This allows the repair of both epimers of NAD(P)HX, a damaged form of NAD(P)H that is a result of enzymatic or heat-dependent hydration.</text>
</comment>
<proteinExistence type="inferred from homology"/>
<dbReference type="InterPro" id="IPR036652">
    <property type="entry name" value="YjeF_N_dom_sf"/>
</dbReference>
<feature type="binding site" evidence="17">
    <location>
        <position position="368"/>
    </location>
    <ligand>
        <name>(6S)-NADPHX</name>
        <dbReference type="ChEBI" id="CHEBI:64076"/>
    </ligand>
</feature>
<feature type="binding site" evidence="17">
    <location>
        <position position="432"/>
    </location>
    <ligand>
        <name>AMP</name>
        <dbReference type="ChEBI" id="CHEBI:456215"/>
    </ligand>
</feature>
<dbReference type="GO" id="GO:0052856">
    <property type="term" value="F:NAD(P)HX epimerase activity"/>
    <property type="evidence" value="ECO:0007669"/>
    <property type="project" value="UniProtKB-UniRule"/>
</dbReference>
<feature type="binding site" evidence="17">
    <location>
        <position position="263"/>
    </location>
    <ligand>
        <name>(6S)-NADPHX</name>
        <dbReference type="ChEBI" id="CHEBI:64076"/>
    </ligand>
</feature>